<evidence type="ECO:0000313" key="3">
    <source>
        <dbReference type="EMBL" id="TYK04078.1"/>
    </source>
</evidence>
<dbReference type="AlphaFoldDB" id="A0A5A7VLX0"/>
<reference evidence="4 5" key="1">
    <citation type="submission" date="2019-08" db="EMBL/GenBank/DDBJ databases">
        <title>Draft genome sequences of two oriental melons (Cucumis melo L. var makuwa).</title>
        <authorList>
            <person name="Kwon S.-Y."/>
        </authorList>
    </citation>
    <scope>NUCLEOTIDE SEQUENCE [LARGE SCALE GENOMIC DNA]</scope>
    <source>
        <strain evidence="5">cv. Chang Bougi</strain>
        <strain evidence="4">cv. SW 3</strain>
        <tissue evidence="2">Leaf</tissue>
    </source>
</reference>
<dbReference type="Proteomes" id="UP000321947">
    <property type="component" value="Unassembled WGS sequence"/>
</dbReference>
<feature type="region of interest" description="Disordered" evidence="1">
    <location>
        <begin position="228"/>
        <end position="272"/>
    </location>
</feature>
<dbReference type="Proteomes" id="UP000321393">
    <property type="component" value="Unassembled WGS sequence"/>
</dbReference>
<evidence type="ECO:0000313" key="5">
    <source>
        <dbReference type="Proteomes" id="UP000321947"/>
    </source>
</evidence>
<feature type="compositionally biased region" description="Polar residues" evidence="1">
    <location>
        <begin position="69"/>
        <end position="80"/>
    </location>
</feature>
<feature type="region of interest" description="Disordered" evidence="1">
    <location>
        <begin position="54"/>
        <end position="85"/>
    </location>
</feature>
<proteinExistence type="predicted"/>
<feature type="compositionally biased region" description="Polar residues" evidence="1">
    <location>
        <begin position="242"/>
        <end position="266"/>
    </location>
</feature>
<protein>
    <submittedName>
        <fullName evidence="2">Transposon Tf2-1 polyprotein isoform X1</fullName>
    </submittedName>
</protein>
<evidence type="ECO:0000313" key="2">
    <source>
        <dbReference type="EMBL" id="KAA0066631.1"/>
    </source>
</evidence>
<evidence type="ECO:0000313" key="4">
    <source>
        <dbReference type="Proteomes" id="UP000321393"/>
    </source>
</evidence>
<sequence>MDQDVIALCDILLGYLNDSRESQTVQSHSSRKANDLFYARRPVRSKSWGIVVTRRQSEGNDGDSVAREGSSNRNTVNDSTIDGDETLTKEVKNKGQTSKAEGDENFSNRNKFKKVNMPVFNGSDPDSWLFQADHYFQIHKLSDLEKLTVEVISFDGAALDWYRFVAIKQETTMEEYRNLFDKLVAPLPQLPKEVLEETFMNGLYLWIKAEVECWFAQMMKLAQRAENREVTRGEAGLKTNLEGKSQSTLPHNKLTNPSKVSENKSGGTVPKRTITLHGTTTIENRREGPVHTLTNAEFQARRDKGLFSL</sequence>
<organism evidence="2 4">
    <name type="scientific">Cucumis melo var. makuwa</name>
    <name type="common">Oriental melon</name>
    <dbReference type="NCBI Taxonomy" id="1194695"/>
    <lineage>
        <taxon>Eukaryota</taxon>
        <taxon>Viridiplantae</taxon>
        <taxon>Streptophyta</taxon>
        <taxon>Embryophyta</taxon>
        <taxon>Tracheophyta</taxon>
        <taxon>Spermatophyta</taxon>
        <taxon>Magnoliopsida</taxon>
        <taxon>eudicotyledons</taxon>
        <taxon>Gunneridae</taxon>
        <taxon>Pentapetalae</taxon>
        <taxon>rosids</taxon>
        <taxon>fabids</taxon>
        <taxon>Cucurbitales</taxon>
        <taxon>Cucurbitaceae</taxon>
        <taxon>Benincaseae</taxon>
        <taxon>Cucumis</taxon>
    </lineage>
</organism>
<name>A0A5A7VLX0_CUCMM</name>
<accession>A0A5A7VLX0</accession>
<comment type="caution">
    <text evidence="2">The sequence shown here is derived from an EMBL/GenBank/DDBJ whole genome shotgun (WGS) entry which is preliminary data.</text>
</comment>
<dbReference type="EMBL" id="SSTD01014757">
    <property type="protein sequence ID" value="TYK04078.1"/>
    <property type="molecule type" value="Genomic_DNA"/>
</dbReference>
<dbReference type="EMBL" id="SSTE01000850">
    <property type="protein sequence ID" value="KAA0066631.1"/>
    <property type="molecule type" value="Genomic_DNA"/>
</dbReference>
<dbReference type="OrthoDB" id="1749511at2759"/>
<gene>
    <name evidence="3" type="ORF">E5676_scaffold2119G00050</name>
    <name evidence="2" type="ORF">E6C27_scaffold979G00500</name>
</gene>
<evidence type="ECO:0000256" key="1">
    <source>
        <dbReference type="SAM" id="MobiDB-lite"/>
    </source>
</evidence>